<dbReference type="GO" id="GO:0008320">
    <property type="term" value="F:protein transmembrane transporter activity"/>
    <property type="evidence" value="ECO:0007669"/>
    <property type="project" value="TreeGrafter"/>
</dbReference>
<evidence type="ECO:0000256" key="1">
    <source>
        <dbReference type="ARBA" id="ARBA00004442"/>
    </source>
</evidence>
<sequence length="576" mass="64539">MICQTVTHLPNLFYWLVCCFCLSGVFSAQLMAQSFDNSPIPPTSPPELPQPVPLPETPLTPPNVNPPPAEEVSPNIPGTITVKQFRFEGNTAFGAEELNKVVQEFVDRSLSFAELLEARSAITQYYVEQGYITSGAYIPPQTIENDTVTIKIIEGQLEDIQVTVEGKLNPNYVRDRLWLGGQTPLNITHLVESLQLLQLNPIIESISAELTPSPRPGNNILVVKVVSGRSFYPSALFDNGRNPQVGEIRRGFNLTENNLWGIGDRASFSYFNTDASDDVEVTYQVPVNVYNGMVEVAYRSLTGEIMEEPLDVLEINSDYQKYTFRFRQPIIQTPSQEFSLGLDIDHQKSKTVYLDGLAFPSRGSDTNGRTHISTIRFSQEWVGRSPNQILSARSQLDWGIEAFGTTRPFDLEVNPDTPYSNYFLWRGQAQWVKLLAEDTLFVLRSDLQLADRPIVSLEQFSLGGIGNVKGYRQNSLLTDNGIFAGMELRFPVYRLPQNKFVVQLVPFLHYGQGWNSGELSDPPINELASVGIGLQLRYGDFFNARIDWANPLGKDLFQDGNSLQDDGIFFTITISP</sequence>
<feature type="compositionally biased region" description="Pro residues" evidence="9">
    <location>
        <begin position="41"/>
        <end position="69"/>
    </location>
</feature>
<keyword evidence="3" id="KW-0813">Transport</keyword>
<keyword evidence="4" id="KW-1134">Transmembrane beta strand</keyword>
<evidence type="ECO:0000256" key="8">
    <source>
        <dbReference type="ARBA" id="ARBA00023237"/>
    </source>
</evidence>
<dbReference type="Gene3D" id="3.10.20.310">
    <property type="entry name" value="membrane protein fhac"/>
    <property type="match status" value="1"/>
</dbReference>
<evidence type="ECO:0000256" key="5">
    <source>
        <dbReference type="ARBA" id="ARBA00022692"/>
    </source>
</evidence>
<dbReference type="Pfam" id="PF03865">
    <property type="entry name" value="ShlB"/>
    <property type="match status" value="1"/>
</dbReference>
<comment type="subcellular location">
    <subcellularLocation>
        <location evidence="1">Cell outer membrane</location>
    </subcellularLocation>
</comment>
<evidence type="ECO:0000256" key="2">
    <source>
        <dbReference type="ARBA" id="ARBA00009055"/>
    </source>
</evidence>
<evidence type="ECO:0000256" key="10">
    <source>
        <dbReference type="SAM" id="Phobius"/>
    </source>
</evidence>
<dbReference type="InterPro" id="IPR034746">
    <property type="entry name" value="POTRA"/>
</dbReference>
<keyword evidence="7 10" id="KW-0472">Membrane</keyword>
<evidence type="ECO:0000256" key="3">
    <source>
        <dbReference type="ARBA" id="ARBA00022448"/>
    </source>
</evidence>
<evidence type="ECO:0000256" key="7">
    <source>
        <dbReference type="ARBA" id="ARBA00023136"/>
    </source>
</evidence>
<dbReference type="Pfam" id="PF08479">
    <property type="entry name" value="POTRA_2"/>
    <property type="match status" value="1"/>
</dbReference>
<evidence type="ECO:0000256" key="4">
    <source>
        <dbReference type="ARBA" id="ARBA00022452"/>
    </source>
</evidence>
<dbReference type="GO" id="GO:0046819">
    <property type="term" value="P:protein secretion by the type V secretion system"/>
    <property type="evidence" value="ECO:0007669"/>
    <property type="project" value="TreeGrafter"/>
</dbReference>
<organism evidence="12 13">
    <name type="scientific">Crocosphaera watsonii WH 0005</name>
    <dbReference type="NCBI Taxonomy" id="423472"/>
    <lineage>
        <taxon>Bacteria</taxon>
        <taxon>Bacillati</taxon>
        <taxon>Cyanobacteriota</taxon>
        <taxon>Cyanophyceae</taxon>
        <taxon>Oscillatoriophycideae</taxon>
        <taxon>Chroococcales</taxon>
        <taxon>Aphanothecaceae</taxon>
        <taxon>Crocosphaera</taxon>
    </lineage>
</organism>
<dbReference type="PROSITE" id="PS51779">
    <property type="entry name" value="POTRA"/>
    <property type="match status" value="1"/>
</dbReference>
<dbReference type="GO" id="GO:0009279">
    <property type="term" value="C:cell outer membrane"/>
    <property type="evidence" value="ECO:0007669"/>
    <property type="project" value="UniProtKB-SubCell"/>
</dbReference>
<dbReference type="Proteomes" id="UP000017981">
    <property type="component" value="Unassembled WGS sequence"/>
</dbReference>
<protein>
    <submittedName>
        <fullName evidence="12">Surface antigen variable number</fullName>
    </submittedName>
</protein>
<dbReference type="InterPro" id="IPR051544">
    <property type="entry name" value="TPS_OM_transporter"/>
</dbReference>
<comment type="similarity">
    <text evidence="2">Belongs to the TPS (TC 1.B.20) family.</text>
</comment>
<keyword evidence="8" id="KW-0998">Cell outer membrane</keyword>
<feature type="region of interest" description="Disordered" evidence="9">
    <location>
        <begin position="41"/>
        <end position="75"/>
    </location>
</feature>
<dbReference type="AlphaFoldDB" id="T2J1V4"/>
<comment type="caution">
    <text evidence="12">The sequence shown here is derived from an EMBL/GenBank/DDBJ whole genome shotgun (WGS) entry which is preliminary data.</text>
</comment>
<proteinExistence type="inferred from homology"/>
<feature type="domain" description="POTRA" evidence="11">
    <location>
        <begin position="80"/>
        <end position="155"/>
    </location>
</feature>
<keyword evidence="5 10" id="KW-0812">Transmembrane</keyword>
<dbReference type="PANTHER" id="PTHR34597:SF3">
    <property type="entry name" value="OUTER MEMBRANE TRANSPORTER CDIB"/>
    <property type="match status" value="1"/>
</dbReference>
<dbReference type="GO" id="GO:0098046">
    <property type="term" value="C:type V protein secretion system complex"/>
    <property type="evidence" value="ECO:0007669"/>
    <property type="project" value="TreeGrafter"/>
</dbReference>
<name>T2J1V4_CROWT</name>
<keyword evidence="6" id="KW-0653">Protein transport</keyword>
<dbReference type="EMBL" id="CAQL01001147">
    <property type="protein sequence ID" value="CCQ59017.1"/>
    <property type="molecule type" value="Genomic_DNA"/>
</dbReference>
<evidence type="ECO:0000259" key="11">
    <source>
        <dbReference type="PROSITE" id="PS51779"/>
    </source>
</evidence>
<dbReference type="InterPro" id="IPR005565">
    <property type="entry name" value="Hemolysn_activator_HlyB_C"/>
</dbReference>
<dbReference type="PANTHER" id="PTHR34597">
    <property type="entry name" value="SLR1661 PROTEIN"/>
    <property type="match status" value="1"/>
</dbReference>
<reference evidence="12 13" key="2">
    <citation type="submission" date="2013-09" db="EMBL/GenBank/DDBJ databases">
        <title>Whole genome comparison of six Crocosphaera watsonii strains with differing phenotypes.</title>
        <authorList>
            <person name="Bench S.R."/>
            <person name="Heller P."/>
            <person name="Frank I."/>
            <person name="Arciniega M."/>
            <person name="Shilova I.N."/>
            <person name="Zehr J.P."/>
        </authorList>
    </citation>
    <scope>NUCLEOTIDE SEQUENCE [LARGE SCALE GENOMIC DNA]</scope>
    <source>
        <strain evidence="12 13">WH 0005</strain>
    </source>
</reference>
<keyword evidence="10" id="KW-1133">Transmembrane helix</keyword>
<accession>T2J1V4</accession>
<dbReference type="InterPro" id="IPR013686">
    <property type="entry name" value="Polypept-transport_assoc_ShlB"/>
</dbReference>
<reference evidence="12 13" key="1">
    <citation type="submission" date="2013-01" db="EMBL/GenBank/DDBJ databases">
        <authorList>
            <person name="Bench S."/>
        </authorList>
    </citation>
    <scope>NUCLEOTIDE SEQUENCE [LARGE SCALE GENOMIC DNA]</scope>
    <source>
        <strain evidence="12 13">WH 0005</strain>
    </source>
</reference>
<evidence type="ECO:0000256" key="9">
    <source>
        <dbReference type="SAM" id="MobiDB-lite"/>
    </source>
</evidence>
<feature type="transmembrane region" description="Helical" evidence="10">
    <location>
        <begin position="12"/>
        <end position="32"/>
    </location>
</feature>
<dbReference type="Gene3D" id="2.40.160.50">
    <property type="entry name" value="membrane protein fhac: a member of the omp85/tpsb transporter family"/>
    <property type="match status" value="1"/>
</dbReference>
<evidence type="ECO:0000256" key="6">
    <source>
        <dbReference type="ARBA" id="ARBA00022927"/>
    </source>
</evidence>
<evidence type="ECO:0000313" key="13">
    <source>
        <dbReference type="Proteomes" id="UP000017981"/>
    </source>
</evidence>
<gene>
    <name evidence="12" type="ORF">CWATWH0005_253</name>
</gene>
<evidence type="ECO:0000313" key="12">
    <source>
        <dbReference type="EMBL" id="CCQ59017.1"/>
    </source>
</evidence>